<feature type="domain" description="Butirosin biosynthesis protein H N-terminal" evidence="1">
    <location>
        <begin position="54"/>
        <end position="198"/>
    </location>
</feature>
<dbReference type="InterPro" id="IPR032369">
    <property type="entry name" value="DUF4872"/>
</dbReference>
<evidence type="ECO:0000259" key="2">
    <source>
        <dbReference type="Pfam" id="PF16169"/>
    </source>
</evidence>
<dbReference type="Pfam" id="PF14399">
    <property type="entry name" value="BtrH_N"/>
    <property type="match status" value="1"/>
</dbReference>
<proteinExistence type="predicted"/>
<dbReference type="Pfam" id="PF16169">
    <property type="entry name" value="DUF4872"/>
    <property type="match status" value="1"/>
</dbReference>
<evidence type="ECO:0000313" key="4">
    <source>
        <dbReference type="Proteomes" id="UP000314616"/>
    </source>
</evidence>
<evidence type="ECO:0000313" key="3">
    <source>
        <dbReference type="EMBL" id="QDC23805.1"/>
    </source>
</evidence>
<organism evidence="3 4">
    <name type="scientific">Georgenia yuyongxinii</name>
    <dbReference type="NCBI Taxonomy" id="2589797"/>
    <lineage>
        <taxon>Bacteria</taxon>
        <taxon>Bacillati</taxon>
        <taxon>Actinomycetota</taxon>
        <taxon>Actinomycetes</taxon>
        <taxon>Micrococcales</taxon>
        <taxon>Bogoriellaceae</taxon>
        <taxon>Georgenia</taxon>
    </lineage>
</organism>
<dbReference type="Proteomes" id="UP000314616">
    <property type="component" value="Chromosome"/>
</dbReference>
<protein>
    <submittedName>
        <fullName evidence="3">DUF4872 domain-containing protein</fullName>
    </submittedName>
</protein>
<dbReference type="InterPro" id="IPR026935">
    <property type="entry name" value="BtrH_N"/>
</dbReference>
<accession>A0A5B8C3F0</accession>
<dbReference type="EMBL" id="CP040915">
    <property type="protein sequence ID" value="QDC23805.1"/>
    <property type="molecule type" value="Genomic_DNA"/>
</dbReference>
<gene>
    <name evidence="3" type="ORF">FE374_03415</name>
</gene>
<dbReference type="AlphaFoldDB" id="A0A5B8C3F0"/>
<dbReference type="RefSeq" id="WP_139927247.1">
    <property type="nucleotide sequence ID" value="NZ_CP040915.1"/>
</dbReference>
<reference evidence="3 4" key="1">
    <citation type="submission" date="2019-05" db="EMBL/GenBank/DDBJ databases">
        <title>Georgenia *** sp. nov., and Georgenia *** sp. nov., isolated from the intestinal contents of plateau pika (Ochotona curzoniae) in the Qinghai-Tibet plateau of China.</title>
        <authorList>
            <person name="Tian Z."/>
        </authorList>
    </citation>
    <scope>NUCLEOTIDE SEQUENCE [LARGE SCALE GENOMIC DNA]</scope>
    <source>
        <strain evidence="3 4">Z443</strain>
    </source>
</reference>
<dbReference type="OrthoDB" id="3658511at2"/>
<dbReference type="KEGG" id="gyu:FE374_03415"/>
<feature type="domain" description="DUF4872" evidence="2">
    <location>
        <begin position="211"/>
        <end position="356"/>
    </location>
</feature>
<sequence>MTSAKQLKTRVRARMARTGERYAVARAHVLRPAGGAGDPIVDAGWALRGGADPDTAALTNVLAHRGVTGPHGPLTEPLLFVVGGGLGAGYILWEFAHDDSRIVTLGFAHSWQYFDRRLTTTVDRLGLDVTWSRTGGAAGAARALRSALAGGDPAIVWPDRYHMGYWHVPALLDGAGGHPVVAYALSEDRSGGRVHVDDRTLAPLTVPAADVDRARARVGSYKNTMLVVRSADTVVSADQLRTAVRAGLQATVDHLGGTSTSFALPAWRKWSRLLVDSRAEKGWPTVFADGRGLLRALADVWEAVEPAGMDGGHLRDLFADGLEQAAVVLDEPALAAEAPLWREIADRWHTLAESALPDDVPAIARLRELTATVTGAVAEGDATADDRAAAAEELWQLRAAHDDAPPLDDERLTAVLATMSAHVAAIHDAEAAAVARLGAIVAG</sequence>
<name>A0A5B8C3F0_9MICO</name>
<evidence type="ECO:0000259" key="1">
    <source>
        <dbReference type="Pfam" id="PF14399"/>
    </source>
</evidence>